<evidence type="ECO:0000256" key="4">
    <source>
        <dbReference type="ARBA" id="ARBA00022692"/>
    </source>
</evidence>
<keyword evidence="3" id="KW-0813">Transport</keyword>
<evidence type="ECO:0000256" key="6">
    <source>
        <dbReference type="ARBA" id="ARBA00023136"/>
    </source>
</evidence>
<evidence type="ECO:0000313" key="11">
    <source>
        <dbReference type="Proteomes" id="UP000265515"/>
    </source>
</evidence>
<feature type="transmembrane region" description="Helical" evidence="9">
    <location>
        <begin position="968"/>
        <end position="988"/>
    </location>
</feature>
<evidence type="ECO:0000256" key="8">
    <source>
        <dbReference type="SAM" id="MobiDB-lite"/>
    </source>
</evidence>
<feature type="region of interest" description="Disordered" evidence="8">
    <location>
        <begin position="521"/>
        <end position="540"/>
    </location>
</feature>
<feature type="compositionally biased region" description="Basic and acidic residues" evidence="8">
    <location>
        <begin position="247"/>
        <end position="265"/>
    </location>
</feature>
<dbReference type="InterPro" id="IPR004776">
    <property type="entry name" value="Mem_transp_PIN-like"/>
</dbReference>
<dbReference type="GO" id="GO:0016020">
    <property type="term" value="C:membrane"/>
    <property type="evidence" value="ECO:0007669"/>
    <property type="project" value="UniProtKB-SubCell"/>
</dbReference>
<keyword evidence="11" id="KW-1185">Reference proteome</keyword>
<evidence type="ECO:0000256" key="1">
    <source>
        <dbReference type="ARBA" id="ARBA00004141"/>
    </source>
</evidence>
<evidence type="ECO:0000313" key="10">
    <source>
        <dbReference type="EMBL" id="GBG64280.1"/>
    </source>
</evidence>
<feature type="compositionally biased region" description="Polar residues" evidence="8">
    <location>
        <begin position="426"/>
        <end position="435"/>
    </location>
</feature>
<protein>
    <recommendedName>
        <fullName evidence="12">Auxin efflux carrier component</fullName>
    </recommendedName>
</protein>
<feature type="region of interest" description="Disordered" evidence="8">
    <location>
        <begin position="425"/>
        <end position="444"/>
    </location>
</feature>
<proteinExistence type="inferred from homology"/>
<sequence>MEVKNLVNVVNAVIPLYFAILLGYLSVKPWNIFTQEQTKSLNTLNAVFVIPAFSFQFLAKTAIYDMNLIFVLADTVAKFGMLVGLGLWVQYLTAIPTVSGKWEWFVVSFMVASVANTLIIGIPLLHAMYGSDSATLLAQVVVVQLVLWFPVLQILSQLNTSIRSTEALKDLEDHSVAGSITSSGVADASVVGGTAPCHQDTAVQVQVEKGSNLRGDAVEQQQLRQKLAKENFKCIGGEGADPPNSFERVEERGGKVPKGETDGKRGPGVASITMQIASIRKKFGPWVNKLRSAALHHHFSGGKSTSKDSVSDYLKKKKTSSSSFITKQCKHTQPIQAVSPNGRPSPAAADTSARSPRADLRQMVMAPGACDTSGLAANSSGGLRGVGQGSTAFNPGLRESCHPLETPQHGELSPAVGESAVKLLNEESSTSDSGQGSPGMAAPAQLPAASVAGPLESQSRSESGLDCRFNACQLAQSVDTDTEAAGISDRAWCSAGATFDGCDPAATGPTLSRLGGEVPDCNLAGPPPSDSLDHQSSTDGTKCIQLDMSSTGVPTAHAGMHIITIKPPTGPLDSAPGASAPATTSLEGSMSREAKSRGQAKHARSCNGEEKPSNLPQLASRRKSEEKVEMAENGGGAAASAEDRGRLSATPGGAEGGKSDQHQQQITGQAGSRSAPLDFSSRLMPEFQTSSSGAGSGGGGGGGGGGGQVLTGDKEDKDFVTKSANYDNYPHSTYRQTLVPSLAISFMPARGDESGPVIEHPKSLWSQPGLATTVTPQQLHAKSQLIAEREERVNTVPVDAIVITSARPTAELLTPILSPTPTPIPVPVQVTGALRNMPIGERGRKKGRRPSVRMSRAEIKQAVKASANSFLHSQLVWASILGLTYSLIAGKLGFKMPTIIDKSLTLMANLCLGLSMFSLGLFMALQSKLIPIGAWTTTWTFSLRLFWGPLVVTIVTYLFGCRGLLLKVAFIQNALPQAVLTFVLANQFHLRADVLSTGVCFGTLVSLPLLIIYYVILEKIL</sequence>
<feature type="transmembrane region" description="Helical" evidence="9">
    <location>
        <begin position="39"/>
        <end position="59"/>
    </location>
</feature>
<organism evidence="10 11">
    <name type="scientific">Chara braunii</name>
    <name type="common">Braun's stonewort</name>
    <dbReference type="NCBI Taxonomy" id="69332"/>
    <lineage>
        <taxon>Eukaryota</taxon>
        <taxon>Viridiplantae</taxon>
        <taxon>Streptophyta</taxon>
        <taxon>Charophyceae</taxon>
        <taxon>Charales</taxon>
        <taxon>Characeae</taxon>
        <taxon>Chara</taxon>
    </lineage>
</organism>
<feature type="region of interest" description="Disordered" evidence="8">
    <location>
        <begin position="238"/>
        <end position="268"/>
    </location>
</feature>
<feature type="region of interest" description="Disordered" evidence="8">
    <location>
        <begin position="566"/>
        <end position="713"/>
    </location>
</feature>
<comment type="similarity">
    <text evidence="2">Belongs to the auxin efflux carrier (TC 2.A.69.1) family.</text>
</comment>
<dbReference type="EMBL" id="BFEA01000048">
    <property type="protein sequence ID" value="GBG64280.1"/>
    <property type="molecule type" value="Genomic_DNA"/>
</dbReference>
<dbReference type="Gramene" id="GBG64280">
    <property type="protein sequence ID" value="GBG64280"/>
    <property type="gene ID" value="CBR_g41200"/>
</dbReference>
<feature type="transmembrane region" description="Helical" evidence="9">
    <location>
        <begin position="104"/>
        <end position="124"/>
    </location>
</feature>
<dbReference type="AlphaFoldDB" id="A0A388K2K4"/>
<feature type="transmembrane region" description="Helical" evidence="9">
    <location>
        <begin position="71"/>
        <end position="92"/>
    </location>
</feature>
<dbReference type="OrthoDB" id="2133778at2759"/>
<dbReference type="PANTHER" id="PTHR31752:SF18">
    <property type="entry name" value="AUXIN EFFLUX CARRIER COMPONENT 1"/>
    <property type="match status" value="1"/>
</dbReference>
<feature type="transmembrane region" description="Helical" evidence="9">
    <location>
        <begin position="994"/>
        <end position="1016"/>
    </location>
</feature>
<dbReference type="Pfam" id="PF03547">
    <property type="entry name" value="Mem_trans"/>
    <property type="match status" value="2"/>
</dbReference>
<dbReference type="GO" id="GO:0009734">
    <property type="term" value="P:auxin-activated signaling pathway"/>
    <property type="evidence" value="ECO:0007669"/>
    <property type="project" value="UniProtKB-KW"/>
</dbReference>
<evidence type="ECO:0000256" key="9">
    <source>
        <dbReference type="SAM" id="Phobius"/>
    </source>
</evidence>
<comment type="caution">
    <text evidence="10">The sequence shown here is derived from an EMBL/GenBank/DDBJ whole genome shotgun (WGS) entry which is preliminary data.</text>
</comment>
<feature type="transmembrane region" description="Helical" evidence="9">
    <location>
        <begin position="875"/>
        <end position="894"/>
    </location>
</feature>
<feature type="compositionally biased region" description="Low complexity" evidence="8">
    <location>
        <begin position="574"/>
        <end position="585"/>
    </location>
</feature>
<feature type="transmembrane region" description="Helical" evidence="9">
    <location>
        <begin position="906"/>
        <end position="925"/>
    </location>
</feature>
<feature type="compositionally biased region" description="Polar residues" evidence="8">
    <location>
        <begin position="662"/>
        <end position="672"/>
    </location>
</feature>
<gene>
    <name evidence="10" type="ORF">CBR_g41200</name>
</gene>
<comment type="subcellular location">
    <subcellularLocation>
        <location evidence="1">Membrane</location>
        <topology evidence="1">Multi-pass membrane protein</topology>
    </subcellularLocation>
</comment>
<keyword evidence="6 9" id="KW-0472">Membrane</keyword>
<feature type="transmembrane region" description="Helical" evidence="9">
    <location>
        <begin position="136"/>
        <end position="155"/>
    </location>
</feature>
<feature type="transmembrane region" description="Helical" evidence="9">
    <location>
        <begin position="7"/>
        <end position="27"/>
    </location>
</feature>
<dbReference type="Proteomes" id="UP000265515">
    <property type="component" value="Unassembled WGS sequence"/>
</dbReference>
<feature type="compositionally biased region" description="Gly residues" evidence="8">
    <location>
        <begin position="694"/>
        <end position="709"/>
    </location>
</feature>
<feature type="region of interest" description="Disordered" evidence="8">
    <location>
        <begin position="378"/>
        <end position="412"/>
    </location>
</feature>
<dbReference type="OMA" id="VASITMQ"/>
<dbReference type="InterPro" id="IPR051107">
    <property type="entry name" value="Auxin_Efflux_Carrier"/>
</dbReference>
<keyword evidence="7" id="KW-0927">Auxin signaling pathway</keyword>
<evidence type="ECO:0000256" key="5">
    <source>
        <dbReference type="ARBA" id="ARBA00022989"/>
    </source>
</evidence>
<accession>A0A388K2K4</accession>
<dbReference type="PANTHER" id="PTHR31752">
    <property type="entry name" value="AUXIN EFFLUX CARRIER COMPONENT 1B-RELATED"/>
    <property type="match status" value="1"/>
</dbReference>
<evidence type="ECO:0000256" key="3">
    <source>
        <dbReference type="ARBA" id="ARBA00022448"/>
    </source>
</evidence>
<dbReference type="GO" id="GO:0055085">
    <property type="term" value="P:transmembrane transport"/>
    <property type="evidence" value="ECO:0007669"/>
    <property type="project" value="InterPro"/>
</dbReference>
<evidence type="ECO:0008006" key="12">
    <source>
        <dbReference type="Google" id="ProtNLM"/>
    </source>
</evidence>
<keyword evidence="4 9" id="KW-0812">Transmembrane</keyword>
<reference evidence="10 11" key="1">
    <citation type="journal article" date="2018" name="Cell">
        <title>The Chara Genome: Secondary Complexity and Implications for Plant Terrestrialization.</title>
        <authorList>
            <person name="Nishiyama T."/>
            <person name="Sakayama H."/>
            <person name="Vries J.D."/>
            <person name="Buschmann H."/>
            <person name="Saint-Marcoux D."/>
            <person name="Ullrich K.K."/>
            <person name="Haas F.B."/>
            <person name="Vanderstraeten L."/>
            <person name="Becker D."/>
            <person name="Lang D."/>
            <person name="Vosolsobe S."/>
            <person name="Rombauts S."/>
            <person name="Wilhelmsson P.K.I."/>
            <person name="Janitza P."/>
            <person name="Kern R."/>
            <person name="Heyl A."/>
            <person name="Rumpler F."/>
            <person name="Villalobos L.I.A.C."/>
            <person name="Clay J.M."/>
            <person name="Skokan R."/>
            <person name="Toyoda A."/>
            <person name="Suzuki Y."/>
            <person name="Kagoshima H."/>
            <person name="Schijlen E."/>
            <person name="Tajeshwar N."/>
            <person name="Catarino B."/>
            <person name="Hetherington A.J."/>
            <person name="Saltykova A."/>
            <person name="Bonnot C."/>
            <person name="Breuninger H."/>
            <person name="Symeonidi A."/>
            <person name="Radhakrishnan G.V."/>
            <person name="Van Nieuwerburgh F."/>
            <person name="Deforce D."/>
            <person name="Chang C."/>
            <person name="Karol K.G."/>
            <person name="Hedrich R."/>
            <person name="Ulvskov P."/>
            <person name="Glockner G."/>
            <person name="Delwiche C.F."/>
            <person name="Petrasek J."/>
            <person name="Van de Peer Y."/>
            <person name="Friml J."/>
            <person name="Beilby M."/>
            <person name="Dolan L."/>
            <person name="Kohara Y."/>
            <person name="Sugano S."/>
            <person name="Fujiyama A."/>
            <person name="Delaux P.-M."/>
            <person name="Quint M."/>
            <person name="TheiBen G."/>
            <person name="Hagemann M."/>
            <person name="Harholt J."/>
            <person name="Dunand C."/>
            <person name="Zachgo S."/>
            <person name="Langdale J."/>
            <person name="Maumus F."/>
            <person name="Straeten D.V.D."/>
            <person name="Gould S.B."/>
            <person name="Rensing S.A."/>
        </authorList>
    </citation>
    <scope>NUCLEOTIDE SEQUENCE [LARGE SCALE GENOMIC DNA]</scope>
    <source>
        <strain evidence="10 11">S276</strain>
    </source>
</reference>
<feature type="region of interest" description="Disordered" evidence="8">
    <location>
        <begin position="322"/>
        <end position="357"/>
    </location>
</feature>
<keyword evidence="5 9" id="KW-1133">Transmembrane helix</keyword>
<evidence type="ECO:0000256" key="2">
    <source>
        <dbReference type="ARBA" id="ARBA00009177"/>
    </source>
</evidence>
<feature type="transmembrane region" description="Helical" evidence="9">
    <location>
        <begin position="945"/>
        <end position="961"/>
    </location>
</feature>
<evidence type="ECO:0000256" key="7">
    <source>
        <dbReference type="ARBA" id="ARBA00023294"/>
    </source>
</evidence>
<name>A0A388K2K4_CHABU</name>